<evidence type="ECO:0000256" key="1">
    <source>
        <dbReference type="ARBA" id="ARBA00022837"/>
    </source>
</evidence>
<dbReference type="InterPro" id="IPR002048">
    <property type="entry name" value="EF_hand_dom"/>
</dbReference>
<evidence type="ECO:0000256" key="2">
    <source>
        <dbReference type="SAM" id="MobiDB-lite"/>
    </source>
</evidence>
<feature type="domain" description="EF-hand" evidence="3">
    <location>
        <begin position="81"/>
        <end position="116"/>
    </location>
</feature>
<dbReference type="PROSITE" id="PS00018">
    <property type="entry name" value="EF_HAND_1"/>
    <property type="match status" value="1"/>
</dbReference>
<evidence type="ECO:0000313" key="4">
    <source>
        <dbReference type="EMBL" id="ACU44942.1"/>
    </source>
</evidence>
<feature type="compositionally biased region" description="Basic and acidic residues" evidence="2">
    <location>
        <begin position="53"/>
        <end position="67"/>
    </location>
</feature>
<accession>E8Z662</accession>
<dbReference type="GO" id="GO:0005509">
    <property type="term" value="F:calcium ion binding"/>
    <property type="evidence" value="ECO:0007669"/>
    <property type="project" value="InterPro"/>
</dbReference>
<organism evidence="4">
    <name type="scientific">Pfiesteria piscicida</name>
    <name type="common">Phantom dinoflagellate</name>
    <dbReference type="NCBI Taxonomy" id="71001"/>
    <lineage>
        <taxon>Eukaryota</taxon>
        <taxon>Sar</taxon>
        <taxon>Alveolata</taxon>
        <taxon>Dinophyceae</taxon>
        <taxon>Peridiniales</taxon>
        <taxon>Pfiesteriaceae</taxon>
        <taxon>Pfiesteria</taxon>
    </lineage>
</organism>
<reference evidence="4" key="2">
    <citation type="book" date="2010" name="PROCEEDINGS OF 13TH INTERNATIONAL CONFERENCE ON HARMFUL ALGAE" publisher="International Society For The Study of Harmful Algae" city="Hong Kong, China">
        <title>Dinoflagellate meta-transcriptomics enabled by spliced leader.</title>
        <editorList>
            <person name="Unknown A."/>
        </editorList>
        <authorList>
            <person name="Lin S."/>
            <person name="Zhang H."/>
        </authorList>
    </citation>
    <scope>NUCLEOTIDE SEQUENCE</scope>
    <source>
        <strain evidence="4">CCMP1831</strain>
    </source>
</reference>
<feature type="region of interest" description="Disordered" evidence="2">
    <location>
        <begin position="48"/>
        <end position="77"/>
    </location>
</feature>
<dbReference type="AlphaFoldDB" id="E8Z662"/>
<dbReference type="Pfam" id="PF13499">
    <property type="entry name" value="EF-hand_7"/>
    <property type="match status" value="1"/>
</dbReference>
<dbReference type="InterPro" id="IPR018247">
    <property type="entry name" value="EF_Hand_1_Ca_BS"/>
</dbReference>
<reference evidence="4" key="1">
    <citation type="submission" date="2008-12" db="EMBL/GenBank/DDBJ databases">
        <authorList>
            <person name="Zhang H."/>
            <person name="Lin S."/>
        </authorList>
    </citation>
    <scope>NUCLEOTIDE SEQUENCE</scope>
    <source>
        <strain evidence="4">CCMP1831</strain>
    </source>
</reference>
<keyword evidence="1" id="KW-0106">Calcium</keyword>
<proteinExistence type="evidence at transcript level"/>
<dbReference type="SUPFAM" id="SSF47473">
    <property type="entry name" value="EF-hand"/>
    <property type="match status" value="1"/>
</dbReference>
<dbReference type="InterPro" id="IPR011992">
    <property type="entry name" value="EF-hand-dom_pair"/>
</dbReference>
<dbReference type="EMBL" id="FJ599888">
    <property type="protein sequence ID" value="ACU44942.1"/>
    <property type="molecule type" value="mRNA"/>
</dbReference>
<name>E8Z662_PFIPI</name>
<evidence type="ECO:0000259" key="3">
    <source>
        <dbReference type="PROSITE" id="PS50222"/>
    </source>
</evidence>
<sequence>MEALRRQAADPSAWDHEDLTEIKQFFEEKHKKGAAVMSWDEWRMLFSTDEDDSHQQEKEMASQHEQVHGGGDFEDGADLDEEVTYDEVTFRKYDLDGNGVLDKEEVQRMLGRAQALSEVANAADELLAELDLDLDEMVSFSEWISTLY</sequence>
<dbReference type="Gene3D" id="1.10.238.10">
    <property type="entry name" value="EF-hand"/>
    <property type="match status" value="1"/>
</dbReference>
<dbReference type="PROSITE" id="PS50222">
    <property type="entry name" value="EF_HAND_2"/>
    <property type="match status" value="1"/>
</dbReference>
<protein>
    <recommendedName>
        <fullName evidence="3">EF-hand domain-containing protein</fullName>
    </recommendedName>
</protein>